<evidence type="ECO:0000256" key="7">
    <source>
        <dbReference type="SAM" id="Phobius"/>
    </source>
</evidence>
<feature type="compositionally biased region" description="Basic and acidic residues" evidence="6">
    <location>
        <begin position="1"/>
        <end position="23"/>
    </location>
</feature>
<sequence>MRRESPDISELRPMASDHHERESSNQLEFDSPSKEFRDLLEKGLREPNVQGAQNPNPELKDVSVSMDNTMLWLPSGKGLGPDYKSRAYRVRQKDFSHNYFVYYMYTPVWAAILSISLGTLLAILTLILFFFSSSVNVEVPYSENDQGPITVNITSDFKPPIYVYYKISGFYVTHKKVVYDSGPSLAAQSTCQNTINILDIINITLDYKTFAEILDLRCINGKNTLNGIDEWCENYKENPQFNLPAYPCGPLAATIMTDNFEICPAVVNRNADGTYEGVDFSGCLDIQIHDYSDLWRFGPFNVKRKQYTKGFCWIDLSNPLYHTWLQNPFSNTFLKPYGVIYDEVPEGEYKIHLVNNLWPDQEWRAKKAIYITCINFFGTKSLPLEIALLSISGLYILTGIILLILHFSGFKIKKSPWRGLVKVTAGIVTEKEELIRRSSITEDDFGSFELPPKLEKCLCPLH</sequence>
<dbReference type="VEuPathDB" id="PiroplasmaDB:TA03230"/>
<proteinExistence type="inferred from homology"/>
<keyword evidence="3 7" id="KW-0812">Transmembrane</keyword>
<dbReference type="PANTHER" id="PTHR10926:SF0">
    <property type="entry name" value="CDC50, ISOFORM A"/>
    <property type="match status" value="1"/>
</dbReference>
<evidence type="ECO:0000256" key="2">
    <source>
        <dbReference type="ARBA" id="ARBA00009457"/>
    </source>
</evidence>
<dbReference type="AlphaFoldDB" id="A0A3B0N887"/>
<dbReference type="EMBL" id="UIVT01000003">
    <property type="protein sequence ID" value="SVP93335.1"/>
    <property type="molecule type" value="Genomic_DNA"/>
</dbReference>
<comment type="similarity">
    <text evidence="2">Belongs to the CDC50/LEM3 family.</text>
</comment>
<evidence type="ECO:0000256" key="1">
    <source>
        <dbReference type="ARBA" id="ARBA00004141"/>
    </source>
</evidence>
<dbReference type="GO" id="GO:0005794">
    <property type="term" value="C:Golgi apparatus"/>
    <property type="evidence" value="ECO:0007669"/>
    <property type="project" value="TreeGrafter"/>
</dbReference>
<evidence type="ECO:0000313" key="9">
    <source>
        <dbReference type="EMBL" id="SVP93335.1"/>
    </source>
</evidence>
<accession>A0A3B0N887</accession>
<dbReference type="EMBL" id="UIVS01000003">
    <property type="protein sequence ID" value="SVP92531.1"/>
    <property type="molecule type" value="Genomic_DNA"/>
</dbReference>
<feature type="transmembrane region" description="Helical" evidence="7">
    <location>
        <begin position="99"/>
        <end position="131"/>
    </location>
</feature>
<evidence type="ECO:0000256" key="3">
    <source>
        <dbReference type="ARBA" id="ARBA00022692"/>
    </source>
</evidence>
<evidence type="ECO:0000256" key="5">
    <source>
        <dbReference type="ARBA" id="ARBA00023136"/>
    </source>
</evidence>
<feature type="region of interest" description="Disordered" evidence="6">
    <location>
        <begin position="1"/>
        <end position="60"/>
    </location>
</feature>
<dbReference type="PANTHER" id="PTHR10926">
    <property type="entry name" value="CELL CYCLE CONTROL PROTEIN 50"/>
    <property type="match status" value="1"/>
</dbReference>
<organism evidence="8">
    <name type="scientific">Theileria annulata</name>
    <dbReference type="NCBI Taxonomy" id="5874"/>
    <lineage>
        <taxon>Eukaryota</taxon>
        <taxon>Sar</taxon>
        <taxon>Alveolata</taxon>
        <taxon>Apicomplexa</taxon>
        <taxon>Aconoidasida</taxon>
        <taxon>Piroplasmida</taxon>
        <taxon>Theileriidae</taxon>
        <taxon>Theileria</taxon>
    </lineage>
</organism>
<dbReference type="InterPro" id="IPR005045">
    <property type="entry name" value="CDC50/LEM3_fam"/>
</dbReference>
<dbReference type="GO" id="GO:0005886">
    <property type="term" value="C:plasma membrane"/>
    <property type="evidence" value="ECO:0007669"/>
    <property type="project" value="TreeGrafter"/>
</dbReference>
<protein>
    <submittedName>
        <fullName evidence="8">LEM3 (Ligand-effect modulator 3) family / CDC50 family, putative</fullName>
    </submittedName>
</protein>
<dbReference type="Pfam" id="PF03381">
    <property type="entry name" value="CDC50"/>
    <property type="match status" value="1"/>
</dbReference>
<evidence type="ECO:0000256" key="6">
    <source>
        <dbReference type="SAM" id="MobiDB-lite"/>
    </source>
</evidence>
<reference evidence="8" key="1">
    <citation type="submission" date="2018-07" db="EMBL/GenBank/DDBJ databases">
        <authorList>
            <person name="Quirk P.G."/>
            <person name="Krulwich T.A."/>
        </authorList>
    </citation>
    <scope>NUCLEOTIDE SEQUENCE</scope>
    <source>
        <strain evidence="8">Anand</strain>
    </source>
</reference>
<feature type="compositionally biased region" description="Basic and acidic residues" evidence="6">
    <location>
        <begin position="31"/>
        <end position="45"/>
    </location>
</feature>
<gene>
    <name evidence="9" type="ORF">TAT_000232600</name>
    <name evidence="8" type="ORF">TAV_000232700</name>
</gene>
<name>A0A3B0N887_THEAN</name>
<feature type="transmembrane region" description="Helical" evidence="7">
    <location>
        <begin position="386"/>
        <end position="408"/>
    </location>
</feature>
<comment type="subcellular location">
    <subcellularLocation>
        <location evidence="1">Membrane</location>
        <topology evidence="1">Multi-pass membrane protein</topology>
    </subcellularLocation>
</comment>
<evidence type="ECO:0000256" key="4">
    <source>
        <dbReference type="ARBA" id="ARBA00022989"/>
    </source>
</evidence>
<keyword evidence="5 7" id="KW-0472">Membrane</keyword>
<evidence type="ECO:0000313" key="8">
    <source>
        <dbReference type="EMBL" id="SVP92531.1"/>
    </source>
</evidence>
<keyword evidence="4 7" id="KW-1133">Transmembrane helix</keyword>
<dbReference type="GO" id="GO:0005783">
    <property type="term" value="C:endoplasmic reticulum"/>
    <property type="evidence" value="ECO:0007669"/>
    <property type="project" value="TreeGrafter"/>
</dbReference>